<evidence type="ECO:0000313" key="3">
    <source>
        <dbReference type="Proteomes" id="UP000279331"/>
    </source>
</evidence>
<reference evidence="2 3" key="1">
    <citation type="submission" date="2018-09" db="EMBL/GenBank/DDBJ databases">
        <authorList>
            <person name="Tagini F."/>
        </authorList>
    </citation>
    <scope>NUCLEOTIDE SEQUENCE [LARGE SCALE GENOMIC DNA]</scope>
    <source>
        <strain evidence="2 3">MK42</strain>
    </source>
</reference>
<name>A0AB38UVY1_9MYCO</name>
<organism evidence="2 3">
    <name type="scientific">Mycobacterium persicum</name>
    <dbReference type="NCBI Taxonomy" id="1487726"/>
    <lineage>
        <taxon>Bacteria</taxon>
        <taxon>Bacillati</taxon>
        <taxon>Actinomycetota</taxon>
        <taxon>Actinomycetes</taxon>
        <taxon>Mycobacteriales</taxon>
        <taxon>Mycobacteriaceae</taxon>
        <taxon>Mycobacterium</taxon>
    </lineage>
</organism>
<proteinExistence type="predicted"/>
<dbReference type="Proteomes" id="UP000279331">
    <property type="component" value="Unassembled WGS sequence"/>
</dbReference>
<evidence type="ECO:0000256" key="1">
    <source>
        <dbReference type="SAM" id="MobiDB-lite"/>
    </source>
</evidence>
<dbReference type="EMBL" id="UPHL01000094">
    <property type="protein sequence ID" value="VAZ84565.1"/>
    <property type="molecule type" value="Genomic_DNA"/>
</dbReference>
<evidence type="ECO:0000313" key="2">
    <source>
        <dbReference type="EMBL" id="VAZ84565.1"/>
    </source>
</evidence>
<comment type="caution">
    <text evidence="2">The sequence shown here is derived from an EMBL/GenBank/DDBJ whole genome shotgun (WGS) entry which is preliminary data.</text>
</comment>
<accession>A0AB38UVY1</accession>
<feature type="compositionally biased region" description="Basic and acidic residues" evidence="1">
    <location>
        <begin position="102"/>
        <end position="129"/>
    </location>
</feature>
<sequence length="205" mass="22717">MSAKTQVRRVSDLHAEVRAPQCRNGLRRSANFDVCRRFAPEDIQQQLTRRAAEPCGRIARAHPNHPAGTGPLDLQPATAQPPTQIPRAAADIPPQAQCIRRPPDRARATRCGRPDRERSSPRARWERRGPVRRKGRKVPGAPVCPTTHRPYRRSLRAMPGASGPSLTNSNIDAAASPAAYTGITWKEWVTCMKSPISLGWCQSDR</sequence>
<feature type="region of interest" description="Disordered" evidence="1">
    <location>
        <begin position="102"/>
        <end position="148"/>
    </location>
</feature>
<protein>
    <submittedName>
        <fullName evidence="2">Uncharacterized protein</fullName>
    </submittedName>
</protein>
<gene>
    <name evidence="2" type="ORF">LAUMK42_03388</name>
</gene>
<dbReference type="AlphaFoldDB" id="A0AB38UVY1"/>